<evidence type="ECO:0000313" key="2">
    <source>
        <dbReference type="EMBL" id="PPB79655.1"/>
    </source>
</evidence>
<reference evidence="2 3" key="1">
    <citation type="submission" date="2018-01" db="EMBL/GenBank/DDBJ databases">
        <title>Genomic Encyclopedia of Archaeal and Bacterial Type Strains, Phase II (KMG-II): from individual species to whole genera.</title>
        <authorList>
            <person name="Goeker M."/>
        </authorList>
    </citation>
    <scope>NUCLEOTIDE SEQUENCE [LARGE SCALE GENOMIC DNA]</scope>
    <source>
        <strain evidence="2 3">DSM 12048</strain>
    </source>
</reference>
<name>A0A2S5JEE0_9RHOB</name>
<evidence type="ECO:0000313" key="3">
    <source>
        <dbReference type="Proteomes" id="UP000239736"/>
    </source>
</evidence>
<protein>
    <submittedName>
        <fullName evidence="2">Long-subunit fatty acid transport protein</fullName>
    </submittedName>
</protein>
<dbReference type="Proteomes" id="UP000239736">
    <property type="component" value="Unassembled WGS sequence"/>
</dbReference>
<keyword evidence="3" id="KW-1185">Reference proteome</keyword>
<gene>
    <name evidence="2" type="ORF">LV82_02672</name>
</gene>
<accession>A0A2S5JEE0</accession>
<organism evidence="2 3">
    <name type="scientific">Albidovulum inexpectatum</name>
    <dbReference type="NCBI Taxonomy" id="196587"/>
    <lineage>
        <taxon>Bacteria</taxon>
        <taxon>Pseudomonadati</taxon>
        <taxon>Pseudomonadota</taxon>
        <taxon>Alphaproteobacteria</taxon>
        <taxon>Rhodobacterales</taxon>
        <taxon>Paracoccaceae</taxon>
        <taxon>Albidovulum</taxon>
    </lineage>
</organism>
<keyword evidence="1" id="KW-0732">Signal</keyword>
<dbReference type="AlphaFoldDB" id="A0A2S5JEE0"/>
<sequence length="472" mass="51070">MKTFNSTIAVWAALCAAWPLLAQAQSAGQQANTGNPGGLQIDLGVSSSLSIDDNFQLSPNSGGTSTIFDNTLTFDLSSITPTQDLRLFGSTVLRYADIPGRTMSGFEDPLLRLSYRLQAVDSEFTLSARYRRSDRDFLDPFQVEQEEQLLAGTGLFAGGGTLTVRNASIGYRTGINAPLGFQITVTHDEKSYEDLSILNTRLFDTRTDSVNAVVTARISPVAVLDFDLGYSDYSADDSVQTERQTLTYGIGAVYDINPVLVLDARLGWTEIDIADTNGTRSRSGASGLLKLTRTLPTGSIFASVDSTVNTTGTRTSLRFGRDLQLPRGALSASLGVTRTPAGNTDWNSAVSYSHNLASSTLTVSLRRDVSTNNLDEEIVDTRLALGYDYQINSVSSLNVTLNYGRSASADDLSTVPTVTRTTLRAAYSRSLTRDWAMTTGIQLRDRKDSSATGDARSNAVFMTLGRTFSYRP</sequence>
<dbReference type="RefSeq" id="WP_104072455.1">
    <property type="nucleotide sequence ID" value="NZ_PRDS01000010.1"/>
</dbReference>
<feature type="chain" id="PRO_5015728959" evidence="1">
    <location>
        <begin position="25"/>
        <end position="472"/>
    </location>
</feature>
<dbReference type="EMBL" id="PRDS01000010">
    <property type="protein sequence ID" value="PPB79655.1"/>
    <property type="molecule type" value="Genomic_DNA"/>
</dbReference>
<dbReference type="SUPFAM" id="SSF56935">
    <property type="entry name" value="Porins"/>
    <property type="match status" value="1"/>
</dbReference>
<evidence type="ECO:0000256" key="1">
    <source>
        <dbReference type="SAM" id="SignalP"/>
    </source>
</evidence>
<dbReference type="OrthoDB" id="7756354at2"/>
<proteinExistence type="predicted"/>
<comment type="caution">
    <text evidence="2">The sequence shown here is derived from an EMBL/GenBank/DDBJ whole genome shotgun (WGS) entry which is preliminary data.</text>
</comment>
<feature type="signal peptide" evidence="1">
    <location>
        <begin position="1"/>
        <end position="24"/>
    </location>
</feature>